<organism evidence="3 4">
    <name type="scientific">Poriferisphaera corsica</name>
    <dbReference type="NCBI Taxonomy" id="2528020"/>
    <lineage>
        <taxon>Bacteria</taxon>
        <taxon>Pseudomonadati</taxon>
        <taxon>Planctomycetota</taxon>
        <taxon>Phycisphaerae</taxon>
        <taxon>Phycisphaerales</taxon>
        <taxon>Phycisphaeraceae</taxon>
        <taxon>Poriferisphaera</taxon>
    </lineage>
</organism>
<accession>A0A517YQQ9</accession>
<dbReference type="PANTHER" id="PTHR45947:SF15">
    <property type="entry name" value="TEICHURONIC ACID BIOSYNTHESIS GLYCOSYLTRANSFERASE TUAC-RELATED"/>
    <property type="match status" value="1"/>
</dbReference>
<evidence type="ECO:0000259" key="2">
    <source>
        <dbReference type="Pfam" id="PF13439"/>
    </source>
</evidence>
<evidence type="ECO:0000313" key="4">
    <source>
        <dbReference type="Proteomes" id="UP000317369"/>
    </source>
</evidence>
<dbReference type="SUPFAM" id="SSF53756">
    <property type="entry name" value="UDP-Glycosyltransferase/glycogen phosphorylase"/>
    <property type="match status" value="1"/>
</dbReference>
<sequence>MRIAYLTNQYPKVSHSFIRREITSLEAQGFEVMRYSIRKTPDNLVDPLDTAELPKTKIILASGGLAMLWAVACVKMRHPIGWLKACLEVFRIGWRSERGLLIHLVYLMEATVLYRWTKKDKVQHVHVHFGTNPTTVAMLCKLLGGPTFSFTVHGPEEFDKPTGIHLNRKIVEAEFVVAISSFGKSQLYRWCHHDEWPKIKVIHCGVNANFLETPLRPIETSRKMVCVGRLCEQKGQLLLMQAAKRLRDERLDFELILAGDGEMRHEVEQLIKRYRLEEHVTITGWQSTGEIVELIEMSRVMVLPSFGEGLPVVIMEALALGRPVISTYVAGIPELVNEQNGWLIPAGDVGELAKAMREAFGSDDQKLEEMGRQGRKMVAEKHNAMQEARRLANLFQEYGGRKKSRVEKG</sequence>
<proteinExistence type="predicted"/>
<dbReference type="EC" id="2.4.1.301" evidence="3"/>
<feature type="domain" description="Glycosyl transferase family 1" evidence="1">
    <location>
        <begin position="219"/>
        <end position="377"/>
    </location>
</feature>
<dbReference type="Proteomes" id="UP000317369">
    <property type="component" value="Chromosome"/>
</dbReference>
<dbReference type="InterPro" id="IPR050194">
    <property type="entry name" value="Glycosyltransferase_grp1"/>
</dbReference>
<protein>
    <submittedName>
        <fullName evidence="3">Alpha-D-kanosaminyltransferase</fullName>
        <ecNumber evidence="3">2.4.1.301</ecNumber>
    </submittedName>
</protein>
<evidence type="ECO:0000259" key="1">
    <source>
        <dbReference type="Pfam" id="PF00534"/>
    </source>
</evidence>
<dbReference type="InterPro" id="IPR001296">
    <property type="entry name" value="Glyco_trans_1"/>
</dbReference>
<dbReference type="AlphaFoldDB" id="A0A517YQQ9"/>
<dbReference type="PANTHER" id="PTHR45947">
    <property type="entry name" value="SULFOQUINOVOSYL TRANSFERASE SQD2"/>
    <property type="match status" value="1"/>
</dbReference>
<dbReference type="Pfam" id="PF00534">
    <property type="entry name" value="Glycos_transf_1"/>
    <property type="match status" value="1"/>
</dbReference>
<dbReference type="Pfam" id="PF13439">
    <property type="entry name" value="Glyco_transf_4"/>
    <property type="match status" value="1"/>
</dbReference>
<dbReference type="RefSeq" id="WP_145074351.1">
    <property type="nucleotide sequence ID" value="NZ_CP036425.1"/>
</dbReference>
<keyword evidence="4" id="KW-1185">Reference proteome</keyword>
<evidence type="ECO:0000313" key="3">
    <source>
        <dbReference type="EMBL" id="QDU32562.1"/>
    </source>
</evidence>
<keyword evidence="3" id="KW-0808">Transferase</keyword>
<dbReference type="OrthoDB" id="73743at2"/>
<reference evidence="3 4" key="1">
    <citation type="submission" date="2019-02" db="EMBL/GenBank/DDBJ databases">
        <title>Deep-cultivation of Planctomycetes and their phenomic and genomic characterization uncovers novel biology.</title>
        <authorList>
            <person name="Wiegand S."/>
            <person name="Jogler M."/>
            <person name="Boedeker C."/>
            <person name="Pinto D."/>
            <person name="Vollmers J."/>
            <person name="Rivas-Marin E."/>
            <person name="Kohn T."/>
            <person name="Peeters S.H."/>
            <person name="Heuer A."/>
            <person name="Rast P."/>
            <person name="Oberbeckmann S."/>
            <person name="Bunk B."/>
            <person name="Jeske O."/>
            <person name="Meyerdierks A."/>
            <person name="Storesund J.E."/>
            <person name="Kallscheuer N."/>
            <person name="Luecker S."/>
            <person name="Lage O.M."/>
            <person name="Pohl T."/>
            <person name="Merkel B.J."/>
            <person name="Hornburger P."/>
            <person name="Mueller R.-W."/>
            <person name="Bruemmer F."/>
            <person name="Labrenz M."/>
            <person name="Spormann A.M."/>
            <person name="Op den Camp H."/>
            <person name="Overmann J."/>
            <person name="Amann R."/>
            <person name="Jetten M.S.M."/>
            <person name="Mascher T."/>
            <person name="Medema M.H."/>
            <person name="Devos D.P."/>
            <person name="Kaster A.-K."/>
            <person name="Ovreas L."/>
            <person name="Rohde M."/>
            <person name="Galperin M.Y."/>
            <person name="Jogler C."/>
        </authorList>
    </citation>
    <scope>NUCLEOTIDE SEQUENCE [LARGE SCALE GENOMIC DNA]</scope>
    <source>
        <strain evidence="3 4">KS4</strain>
    </source>
</reference>
<name>A0A517YQQ9_9BACT</name>
<dbReference type="EMBL" id="CP036425">
    <property type="protein sequence ID" value="QDU32562.1"/>
    <property type="molecule type" value="Genomic_DNA"/>
</dbReference>
<dbReference type="KEGG" id="pcor:KS4_05940"/>
<keyword evidence="3" id="KW-0328">Glycosyltransferase</keyword>
<dbReference type="Gene3D" id="3.40.50.2000">
    <property type="entry name" value="Glycogen Phosphorylase B"/>
    <property type="match status" value="2"/>
</dbReference>
<dbReference type="GO" id="GO:0016757">
    <property type="term" value="F:glycosyltransferase activity"/>
    <property type="evidence" value="ECO:0007669"/>
    <property type="project" value="UniProtKB-KW"/>
</dbReference>
<gene>
    <name evidence="3" type="primary">kanE_2</name>
    <name evidence="3" type="ORF">KS4_05940</name>
</gene>
<dbReference type="InterPro" id="IPR028098">
    <property type="entry name" value="Glyco_trans_4-like_N"/>
</dbReference>
<feature type="domain" description="Glycosyltransferase subfamily 4-like N-terminal" evidence="2">
    <location>
        <begin position="106"/>
        <end position="209"/>
    </location>
</feature>